<evidence type="ECO:0000313" key="2">
    <source>
        <dbReference type="Proteomes" id="UP000289856"/>
    </source>
</evidence>
<evidence type="ECO:0000313" key="1">
    <source>
        <dbReference type="EMBL" id="BBI32463.1"/>
    </source>
</evidence>
<dbReference type="Proteomes" id="UP000289856">
    <property type="component" value="Chromosome"/>
</dbReference>
<organism evidence="1 2">
    <name type="scientific">Cohnella abietis</name>
    <dbReference type="NCBI Taxonomy" id="2507935"/>
    <lineage>
        <taxon>Bacteria</taxon>
        <taxon>Bacillati</taxon>
        <taxon>Bacillota</taxon>
        <taxon>Bacilli</taxon>
        <taxon>Bacillales</taxon>
        <taxon>Paenibacillaceae</taxon>
        <taxon>Cohnella</taxon>
    </lineage>
</organism>
<gene>
    <name evidence="1" type="ORF">KCTCHS21_18620</name>
</gene>
<sequence length="168" mass="18972">MMWSLSNRADTKARLIADRHYNRQKIGSRQFVPPGRCLVLYTDNDKGRAFWVTSFPFAEYVKHEWAGAWICSAFRNEGAGTASEMITQAIAATRAHFGDPPELGMITFIDRKKVKPTIVRGKEIWGWTWIKAGFKQVGETKGGLLAFQLLPANMPQSQQAIGTQQHLF</sequence>
<dbReference type="RefSeq" id="WP_130607008.1">
    <property type="nucleotide sequence ID" value="NZ_AP019400.1"/>
</dbReference>
<name>A0A3T1D2X6_9BACL</name>
<dbReference type="AlphaFoldDB" id="A0A3T1D2X6"/>
<dbReference type="KEGG" id="cohn:KCTCHS21_18620"/>
<proteinExistence type="predicted"/>
<evidence type="ECO:0008006" key="3">
    <source>
        <dbReference type="Google" id="ProtNLM"/>
    </source>
</evidence>
<accession>A0A3T1D2X6</accession>
<reference evidence="1 2" key="1">
    <citation type="submission" date="2019-01" db="EMBL/GenBank/DDBJ databases">
        <title>Complete genome sequence of Cohnella hallensis HS21 isolated from Korean fir (Abies koreana) rhizospheric soil.</title>
        <authorList>
            <person name="Jiang L."/>
            <person name="Kang S.W."/>
            <person name="Kim S."/>
            <person name="Jung J."/>
            <person name="Kim C.Y."/>
            <person name="Kim D.H."/>
            <person name="Kim S.W."/>
            <person name="Lee J."/>
        </authorList>
    </citation>
    <scope>NUCLEOTIDE SEQUENCE [LARGE SCALE GENOMIC DNA]</scope>
    <source>
        <strain evidence="1 2">HS21</strain>
    </source>
</reference>
<dbReference type="EMBL" id="AP019400">
    <property type="protein sequence ID" value="BBI32463.1"/>
    <property type="molecule type" value="Genomic_DNA"/>
</dbReference>
<protein>
    <recommendedName>
        <fullName evidence="3">N-acetyltransferase domain-containing protein</fullName>
    </recommendedName>
</protein>
<keyword evidence="2" id="KW-1185">Reference proteome</keyword>
<dbReference type="OrthoDB" id="8447034at2"/>